<dbReference type="InterPro" id="IPR024882">
    <property type="entry name" value="NUP58/p45/49"/>
</dbReference>
<evidence type="ECO:0000256" key="3">
    <source>
        <dbReference type="ARBA" id="ARBA00022816"/>
    </source>
</evidence>
<dbReference type="GO" id="GO:0051028">
    <property type="term" value="P:mRNA transport"/>
    <property type="evidence" value="ECO:0007669"/>
    <property type="project" value="UniProtKB-KW"/>
</dbReference>
<feature type="region of interest" description="Disordered" evidence="8">
    <location>
        <begin position="404"/>
        <end position="438"/>
    </location>
</feature>
<keyword evidence="5" id="KW-0811">Translocation</keyword>
<dbReference type="PANTHER" id="PTHR13437">
    <property type="entry name" value="NUCLEOPORIN P58/P45 NUCLEOPORIN-LIKE PROTEIN 1"/>
    <property type="match status" value="1"/>
</dbReference>
<evidence type="ECO:0000256" key="1">
    <source>
        <dbReference type="ARBA" id="ARBA00004567"/>
    </source>
</evidence>
<feature type="compositionally biased region" description="Gly residues" evidence="8">
    <location>
        <begin position="411"/>
        <end position="424"/>
    </location>
</feature>
<keyword evidence="2" id="KW-0813">Transport</keyword>
<dbReference type="AlphaFoldDB" id="A0A7R9Z5P3"/>
<feature type="region of interest" description="Disordered" evidence="8">
    <location>
        <begin position="468"/>
        <end position="487"/>
    </location>
</feature>
<dbReference type="EMBL" id="HBEC01038332">
    <property type="protein sequence ID" value="CAD8304898.1"/>
    <property type="molecule type" value="Transcribed_RNA"/>
</dbReference>
<evidence type="ECO:0000256" key="7">
    <source>
        <dbReference type="ARBA" id="ARBA00023242"/>
    </source>
</evidence>
<evidence type="ECO:0000256" key="4">
    <source>
        <dbReference type="ARBA" id="ARBA00022927"/>
    </source>
</evidence>
<evidence type="ECO:0000256" key="2">
    <source>
        <dbReference type="ARBA" id="ARBA00022448"/>
    </source>
</evidence>
<dbReference type="GO" id="GO:0015031">
    <property type="term" value="P:protein transport"/>
    <property type="evidence" value="ECO:0007669"/>
    <property type="project" value="UniProtKB-KW"/>
</dbReference>
<keyword evidence="4" id="KW-0653">Protein transport</keyword>
<keyword evidence="7" id="KW-0539">Nucleus</keyword>
<dbReference type="PANTHER" id="PTHR13437:SF2">
    <property type="entry name" value="NUCLEOPORIN P58_P45"/>
    <property type="match status" value="1"/>
</dbReference>
<sequence>MFSFGGASKPAFGAASTPAFGSSSAPAFGASPATGSGFGAATSTPAFGGTSTPGFGFGAPSTGAFGAASSSPGGLFGAASASAFGAGSAPAFGAGGFGASSPATGGAFSFAGGTSPGLFGASPFGAAPAAASSPSPFGAALGGSPFGAASTPAMGASPFGGQPGQQHGLIAYSTRFDDLPADKQKELQDIQREIGSYREDCEKLERDQRLHDSLSMKKGMEEETSALQQSLQGMLNSIRADDDALADFREKVLKLLRSTEYAVRTFERAKLWRDAPQMYKGQIVPTQVQELLASPVVLPSPYLEQAVQGFQQTLENYRTVIGELEQALPADIMDRFGVGDDVSVAQALPLVISHMHDFFVHVAARMDKLHQEVQKCKDNFMTQRKAEGQFSDPFEDSRRYIQSHMTPGGTVKTGGTPGSTGKAGFGSQHAYRGAGMPGTPAGTPFNAVGGYTPGAAPTPFGTPFGGALSPAYDMSRNPMAATGRRRR</sequence>
<accession>A0A7R9Z5P3</accession>
<evidence type="ECO:0008006" key="10">
    <source>
        <dbReference type="Google" id="ProtNLM"/>
    </source>
</evidence>
<evidence type="ECO:0000256" key="5">
    <source>
        <dbReference type="ARBA" id="ARBA00023010"/>
    </source>
</evidence>
<dbReference type="Gene3D" id="6.10.140.1350">
    <property type="match status" value="1"/>
</dbReference>
<keyword evidence="3" id="KW-0509">mRNA transport</keyword>
<name>A0A7R9Z5P3_9CHLO</name>
<keyword evidence="6" id="KW-0906">Nuclear pore complex</keyword>
<dbReference type="GO" id="GO:0017056">
    <property type="term" value="F:structural constituent of nuclear pore"/>
    <property type="evidence" value="ECO:0007669"/>
    <property type="project" value="InterPro"/>
</dbReference>
<proteinExistence type="predicted"/>
<dbReference type="GO" id="GO:0005643">
    <property type="term" value="C:nuclear pore"/>
    <property type="evidence" value="ECO:0007669"/>
    <property type="project" value="UniProtKB-SubCell"/>
</dbReference>
<evidence type="ECO:0000313" key="9">
    <source>
        <dbReference type="EMBL" id="CAD8304898.1"/>
    </source>
</evidence>
<reference evidence="9" key="1">
    <citation type="submission" date="2021-01" db="EMBL/GenBank/DDBJ databases">
        <authorList>
            <person name="Corre E."/>
            <person name="Pelletier E."/>
            <person name="Niang G."/>
            <person name="Scheremetjew M."/>
            <person name="Finn R."/>
            <person name="Kale V."/>
            <person name="Holt S."/>
            <person name="Cochrane G."/>
            <person name="Meng A."/>
            <person name="Brown T."/>
            <person name="Cohen L."/>
        </authorList>
    </citation>
    <scope>NUCLEOTIDE SEQUENCE</scope>
    <source>
        <strain evidence="9">CCMP219</strain>
    </source>
</reference>
<evidence type="ECO:0000256" key="6">
    <source>
        <dbReference type="ARBA" id="ARBA00023132"/>
    </source>
</evidence>
<protein>
    <recommendedName>
        <fullName evidence="10">Nucleoporin Nup54 alpha-helical domain-containing protein</fullName>
    </recommendedName>
</protein>
<gene>
    <name evidence="9" type="ORF">CEUR00632_LOCUS17812</name>
</gene>
<dbReference type="GO" id="GO:0008139">
    <property type="term" value="F:nuclear localization sequence binding"/>
    <property type="evidence" value="ECO:0007669"/>
    <property type="project" value="InterPro"/>
</dbReference>
<organism evidence="9">
    <name type="scientific">Chlamydomonas euryale</name>
    <dbReference type="NCBI Taxonomy" id="1486919"/>
    <lineage>
        <taxon>Eukaryota</taxon>
        <taxon>Viridiplantae</taxon>
        <taxon>Chlorophyta</taxon>
        <taxon>core chlorophytes</taxon>
        <taxon>Chlorophyceae</taxon>
        <taxon>CS clade</taxon>
        <taxon>Chlamydomonadales</taxon>
        <taxon>Chlamydomonadaceae</taxon>
        <taxon>Chlamydomonas</taxon>
    </lineage>
</organism>
<comment type="subcellular location">
    <subcellularLocation>
        <location evidence="1">Nucleus</location>
        <location evidence="1">Nuclear pore complex</location>
    </subcellularLocation>
</comment>
<evidence type="ECO:0000256" key="8">
    <source>
        <dbReference type="SAM" id="MobiDB-lite"/>
    </source>
</evidence>